<proteinExistence type="inferred from homology"/>
<dbReference type="Gene3D" id="3.10.50.40">
    <property type="match status" value="1"/>
</dbReference>
<dbReference type="InterPro" id="IPR000297">
    <property type="entry name" value="PPIase_PpiC"/>
</dbReference>
<evidence type="ECO:0000313" key="15">
    <source>
        <dbReference type="Proteomes" id="UP001181355"/>
    </source>
</evidence>
<feature type="domain" description="PpiC" evidence="13">
    <location>
        <begin position="266"/>
        <end position="369"/>
    </location>
</feature>
<dbReference type="SUPFAM" id="SSF109998">
    <property type="entry name" value="Triger factor/SurA peptide-binding domain-like"/>
    <property type="match status" value="1"/>
</dbReference>
<organism evidence="14 15">
    <name type="scientific">Undibacterium cyanobacteriorum</name>
    <dbReference type="NCBI Taxonomy" id="3073561"/>
    <lineage>
        <taxon>Bacteria</taxon>
        <taxon>Pseudomonadati</taxon>
        <taxon>Pseudomonadota</taxon>
        <taxon>Betaproteobacteria</taxon>
        <taxon>Burkholderiales</taxon>
        <taxon>Oxalobacteraceae</taxon>
        <taxon>Undibacterium</taxon>
    </lineage>
</organism>
<dbReference type="Pfam" id="PF13624">
    <property type="entry name" value="SurA_N_3"/>
    <property type="match status" value="1"/>
</dbReference>
<evidence type="ECO:0000256" key="7">
    <source>
        <dbReference type="ARBA" id="ARBA00023186"/>
    </source>
</evidence>
<keyword evidence="3" id="KW-0997">Cell inner membrane</keyword>
<evidence type="ECO:0000313" key="14">
    <source>
        <dbReference type="EMBL" id="WMW82270.1"/>
    </source>
</evidence>
<evidence type="ECO:0000259" key="13">
    <source>
        <dbReference type="PROSITE" id="PS50198"/>
    </source>
</evidence>
<dbReference type="Pfam" id="PF13616">
    <property type="entry name" value="Rotamase_3"/>
    <property type="match status" value="1"/>
</dbReference>
<evidence type="ECO:0000256" key="9">
    <source>
        <dbReference type="ARBA" id="ARBA00040743"/>
    </source>
</evidence>
<keyword evidence="2" id="KW-1003">Cell membrane</keyword>
<evidence type="ECO:0000256" key="1">
    <source>
        <dbReference type="ARBA" id="ARBA00004382"/>
    </source>
</evidence>
<evidence type="ECO:0000256" key="4">
    <source>
        <dbReference type="ARBA" id="ARBA00022692"/>
    </source>
</evidence>
<dbReference type="RefSeq" id="WP_309483744.1">
    <property type="nucleotide sequence ID" value="NZ_CP133720.1"/>
</dbReference>
<evidence type="ECO:0000256" key="10">
    <source>
        <dbReference type="ARBA" id="ARBA00042775"/>
    </source>
</evidence>
<protein>
    <recommendedName>
        <fullName evidence="9">Periplasmic chaperone PpiD</fullName>
    </recommendedName>
    <alternativeName>
        <fullName evidence="10">Periplasmic folding chaperone</fullName>
    </alternativeName>
</protein>
<dbReference type="PANTHER" id="PTHR47529">
    <property type="entry name" value="PEPTIDYL-PROLYL CIS-TRANS ISOMERASE D"/>
    <property type="match status" value="1"/>
</dbReference>
<dbReference type="Proteomes" id="UP001181355">
    <property type="component" value="Chromosome"/>
</dbReference>
<evidence type="ECO:0000256" key="3">
    <source>
        <dbReference type="ARBA" id="ARBA00022519"/>
    </source>
</evidence>
<keyword evidence="7" id="KW-0143">Chaperone</keyword>
<keyword evidence="6 12" id="KW-0472">Membrane</keyword>
<comment type="similarity">
    <text evidence="8">Belongs to the PpiD chaperone family.</text>
</comment>
<keyword evidence="11" id="KW-0413">Isomerase</keyword>
<evidence type="ECO:0000256" key="8">
    <source>
        <dbReference type="ARBA" id="ARBA00038408"/>
    </source>
</evidence>
<dbReference type="SUPFAM" id="SSF54534">
    <property type="entry name" value="FKBP-like"/>
    <property type="match status" value="1"/>
</dbReference>
<dbReference type="PROSITE" id="PS50198">
    <property type="entry name" value="PPIC_PPIASE_2"/>
    <property type="match status" value="1"/>
</dbReference>
<keyword evidence="5 12" id="KW-1133">Transmembrane helix</keyword>
<sequence length="641" mass="70265">MFDFIRTHQRLMQFVLLLIIFPSFVVGGVVGFNSFSGSRAEIAKVGSEGVPVEEFNQALRSQIDRMKQAYGPDFDAQLLNTPEMRKEILDGLISRRVVALEAKQSKLAVTDEALQKNILEIPGLRKPDNSFDKDRYKSLLAAQGMTPASYEVSLRQDLTNQQLIDAIQGTAIMPKAIAARIAAISEQEREVQSLGFKAKDYLNEVKVTDEMMRAFYDKNGSQFEVPESVSVEYVVLSAESLAEKTTVSDTEVAAYYEQNKNRYSTEELRQASHILLSVAKDASEADKKAVQTKAEGLLAQLRKDPSLFPKLAKENSQDPGSAQNGGDLGFFKRGAMTKAFDETVFKLKQGEMSGLVTTEYGIHIVQLNAIKAAAVKPLDEVRGELVAEIKKQKASKAFAEAADTFTNLVEQSDSLQAVAEKMNLKLEKASNLGRQANPILPPTVASNNPKFLKAVFADEAIKKKHNIDPTELAPNTLFSARVLEHKPKSKRAFDEVKASIQTQLVQVEAQSLAKKAGLAKIAALKSSDSTNGFNDLKLVSRTKQSEIAPEALQAVLKADVQKLPAFVGVEVPGVGYEVFRIAKVLPGTPDPTRRANEGRQLENAIAQQEVFSYIEALKQRAKVTVNQSALNSKNVGDASSQ</sequence>
<reference evidence="14" key="1">
    <citation type="submission" date="2023-09" db="EMBL/GenBank/DDBJ databases">
        <title>Undibacterium sp. 20NA77.5 isolated from freshwater.</title>
        <authorList>
            <person name="Le V."/>
            <person name="Ko S.-R."/>
            <person name="Ahn C.-Y."/>
            <person name="Oh H.-M."/>
        </authorList>
    </citation>
    <scope>NUCLEOTIDE SEQUENCE</scope>
    <source>
        <strain evidence="14">20NA77.5</strain>
    </source>
</reference>
<evidence type="ECO:0000256" key="5">
    <source>
        <dbReference type="ARBA" id="ARBA00022989"/>
    </source>
</evidence>
<accession>A0ABY9RPS9</accession>
<dbReference type="InterPro" id="IPR052029">
    <property type="entry name" value="PpiD_chaperone"/>
</dbReference>
<name>A0ABY9RPS9_9BURK</name>
<gene>
    <name evidence="14" type="ORF">RF679_08340</name>
</gene>
<keyword evidence="11" id="KW-0697">Rotamase</keyword>
<dbReference type="InterPro" id="IPR046357">
    <property type="entry name" value="PPIase_dom_sf"/>
</dbReference>
<evidence type="ECO:0000256" key="12">
    <source>
        <dbReference type="SAM" id="Phobius"/>
    </source>
</evidence>
<comment type="subcellular location">
    <subcellularLocation>
        <location evidence="1">Cell inner membrane</location>
        <topology evidence="1">Single-pass type II membrane protein</topology>
        <orientation evidence="1">Periplasmic side</orientation>
    </subcellularLocation>
</comment>
<evidence type="ECO:0000256" key="11">
    <source>
        <dbReference type="PROSITE-ProRule" id="PRU00278"/>
    </source>
</evidence>
<feature type="transmembrane region" description="Helical" evidence="12">
    <location>
        <begin position="12"/>
        <end position="32"/>
    </location>
</feature>
<dbReference type="PANTHER" id="PTHR47529:SF1">
    <property type="entry name" value="PERIPLASMIC CHAPERONE PPID"/>
    <property type="match status" value="1"/>
</dbReference>
<dbReference type="Gene3D" id="1.10.4030.10">
    <property type="entry name" value="Porin chaperone SurA, peptide-binding domain"/>
    <property type="match status" value="1"/>
</dbReference>
<dbReference type="EMBL" id="CP133720">
    <property type="protein sequence ID" value="WMW82270.1"/>
    <property type="molecule type" value="Genomic_DNA"/>
</dbReference>
<evidence type="ECO:0000256" key="2">
    <source>
        <dbReference type="ARBA" id="ARBA00022475"/>
    </source>
</evidence>
<keyword evidence="15" id="KW-1185">Reference proteome</keyword>
<keyword evidence="4 12" id="KW-0812">Transmembrane</keyword>
<dbReference type="InterPro" id="IPR027304">
    <property type="entry name" value="Trigger_fact/SurA_dom_sf"/>
</dbReference>
<evidence type="ECO:0000256" key="6">
    <source>
        <dbReference type="ARBA" id="ARBA00023136"/>
    </source>
</evidence>